<gene>
    <name evidence="1" type="ORF">BPAE_0048g00540</name>
</gene>
<organism evidence="1 2">
    <name type="scientific">Botrytis paeoniae</name>
    <dbReference type="NCBI Taxonomy" id="278948"/>
    <lineage>
        <taxon>Eukaryota</taxon>
        <taxon>Fungi</taxon>
        <taxon>Dikarya</taxon>
        <taxon>Ascomycota</taxon>
        <taxon>Pezizomycotina</taxon>
        <taxon>Leotiomycetes</taxon>
        <taxon>Helotiales</taxon>
        <taxon>Sclerotiniaceae</taxon>
        <taxon>Botrytis</taxon>
    </lineage>
</organism>
<keyword evidence="2" id="KW-1185">Reference proteome</keyword>
<name>A0A4Z1FVP7_9HELO</name>
<evidence type="ECO:0000313" key="1">
    <source>
        <dbReference type="EMBL" id="TGO27082.1"/>
    </source>
</evidence>
<dbReference type="Proteomes" id="UP000297910">
    <property type="component" value="Unassembled WGS sequence"/>
</dbReference>
<reference evidence="1 2" key="1">
    <citation type="submission" date="2017-12" db="EMBL/GenBank/DDBJ databases">
        <title>Comparative genomics of Botrytis spp.</title>
        <authorList>
            <person name="Valero-Jimenez C.A."/>
            <person name="Tapia P."/>
            <person name="Veloso J."/>
            <person name="Silva-Moreno E."/>
            <person name="Staats M."/>
            <person name="Valdes J.H."/>
            <person name="Van Kan J.A.L."/>
        </authorList>
    </citation>
    <scope>NUCLEOTIDE SEQUENCE [LARGE SCALE GENOMIC DNA]</scope>
    <source>
        <strain evidence="1 2">Bp0003</strain>
    </source>
</reference>
<accession>A0A4Z1FVP7</accession>
<comment type="caution">
    <text evidence="1">The sequence shown here is derived from an EMBL/GenBank/DDBJ whole genome shotgun (WGS) entry which is preliminary data.</text>
</comment>
<protein>
    <submittedName>
        <fullName evidence="1">Uncharacterized protein</fullName>
    </submittedName>
</protein>
<evidence type="ECO:0000313" key="2">
    <source>
        <dbReference type="Proteomes" id="UP000297910"/>
    </source>
</evidence>
<dbReference type="AlphaFoldDB" id="A0A4Z1FVP7"/>
<dbReference type="EMBL" id="PQXI01000048">
    <property type="protein sequence ID" value="TGO27082.1"/>
    <property type="molecule type" value="Genomic_DNA"/>
</dbReference>
<proteinExistence type="predicted"/>
<sequence length="104" mass="11081">MRLTVTVYDTNSGKVDLKITGPGGCSGCGVDTIGNGIPWAAKGNKPRCFNDKGTWELKLGGDGQVPAVVTWGGVKYNVNKVDAGNMNDKVPRITTYNMPFKCTI</sequence>